<feature type="region of interest" description="Disordered" evidence="1">
    <location>
        <begin position="199"/>
        <end position="234"/>
    </location>
</feature>
<keyword evidence="2" id="KW-0812">Transmembrane</keyword>
<evidence type="ECO:0000256" key="1">
    <source>
        <dbReference type="SAM" id="MobiDB-lite"/>
    </source>
</evidence>
<name>A0A0N0BFS4_9HYME</name>
<sequence>MLAQFYNKLQQEQTQKCKVPPRLELGSLDSKSRFHSTLILIRQPTTSIKGQSCGNAGESATASAEKATRLERENVSMGSFIRAYVLDNVCVCVLMHVLFYVALWYATTVIRRMERANKEMLKIMEENRTRLEDVVALKDKKGEYDEVVVKAVSVRKKLLNSSLRFQMRRLSTELINAEGKLSELERVVKKCMSGGKSCGNSAGDVADRENEHAGPCLGEGRARASPENLKVGFN</sequence>
<keyword evidence="2" id="KW-1133">Transmembrane helix</keyword>
<evidence type="ECO:0000256" key="2">
    <source>
        <dbReference type="SAM" id="Phobius"/>
    </source>
</evidence>
<protein>
    <submittedName>
        <fullName evidence="3">Uncharacterized protein</fullName>
    </submittedName>
</protein>
<gene>
    <name evidence="3" type="ORF">WN51_13846</name>
</gene>
<feature type="transmembrane region" description="Helical" evidence="2">
    <location>
        <begin position="83"/>
        <end position="106"/>
    </location>
</feature>
<evidence type="ECO:0000313" key="3">
    <source>
        <dbReference type="EMBL" id="KOX73768.1"/>
    </source>
</evidence>
<evidence type="ECO:0000313" key="4">
    <source>
        <dbReference type="Proteomes" id="UP000053105"/>
    </source>
</evidence>
<dbReference type="OrthoDB" id="7695887at2759"/>
<proteinExistence type="predicted"/>
<dbReference type="Proteomes" id="UP000053105">
    <property type="component" value="Unassembled WGS sequence"/>
</dbReference>
<keyword evidence="2" id="KW-0472">Membrane</keyword>
<organism evidence="3 4">
    <name type="scientific">Melipona quadrifasciata</name>
    <dbReference type="NCBI Taxonomy" id="166423"/>
    <lineage>
        <taxon>Eukaryota</taxon>
        <taxon>Metazoa</taxon>
        <taxon>Ecdysozoa</taxon>
        <taxon>Arthropoda</taxon>
        <taxon>Hexapoda</taxon>
        <taxon>Insecta</taxon>
        <taxon>Pterygota</taxon>
        <taxon>Neoptera</taxon>
        <taxon>Endopterygota</taxon>
        <taxon>Hymenoptera</taxon>
        <taxon>Apocrita</taxon>
        <taxon>Aculeata</taxon>
        <taxon>Apoidea</taxon>
        <taxon>Anthophila</taxon>
        <taxon>Apidae</taxon>
        <taxon>Melipona</taxon>
    </lineage>
</organism>
<dbReference type="AlphaFoldDB" id="A0A0N0BFS4"/>
<reference evidence="3 4" key="1">
    <citation type="submission" date="2015-07" db="EMBL/GenBank/DDBJ databases">
        <title>The genome of Melipona quadrifasciata.</title>
        <authorList>
            <person name="Pan H."/>
            <person name="Kapheim K."/>
        </authorList>
    </citation>
    <scope>NUCLEOTIDE SEQUENCE [LARGE SCALE GENOMIC DNA]</scope>
    <source>
        <strain evidence="3">0111107301</strain>
        <tissue evidence="3">Whole body</tissue>
    </source>
</reference>
<dbReference type="EMBL" id="KQ435794">
    <property type="protein sequence ID" value="KOX73768.1"/>
    <property type="molecule type" value="Genomic_DNA"/>
</dbReference>
<keyword evidence="4" id="KW-1185">Reference proteome</keyword>
<accession>A0A0N0BFS4</accession>